<reference evidence="2 3" key="1">
    <citation type="submission" date="2016-01" db="EMBL/GenBank/DDBJ databases">
        <title>Highly variable Streptococcus oralis are common among viridans streptococci isolated from primates.</title>
        <authorList>
            <person name="Denapaite D."/>
            <person name="Rieger M."/>
            <person name="Koendgen S."/>
            <person name="Brueckner R."/>
            <person name="Ochigava I."/>
            <person name="Kappeler P."/>
            <person name="Maetz-Rensing K."/>
            <person name="Leendertz F."/>
            <person name="Hakenbeck R."/>
        </authorList>
    </citation>
    <scope>NUCLEOTIDE SEQUENCE [LARGE SCALE GENOMIC DNA]</scope>
    <source>
        <strain evidence="2 3">DD18</strain>
    </source>
</reference>
<evidence type="ECO:0000313" key="2">
    <source>
        <dbReference type="EMBL" id="KXU12862.1"/>
    </source>
</evidence>
<evidence type="ECO:0000259" key="1">
    <source>
        <dbReference type="Pfam" id="PF03235"/>
    </source>
</evidence>
<dbReference type="InterPro" id="IPR004919">
    <property type="entry name" value="GmrSD_N"/>
</dbReference>
<gene>
    <name evidence="2" type="ORF">SINDD18_01256</name>
</gene>
<evidence type="ECO:0000313" key="3">
    <source>
        <dbReference type="Proteomes" id="UP000072578"/>
    </source>
</evidence>
<organism evidence="2 3">
    <name type="scientific">Streptococcus infantis</name>
    <dbReference type="NCBI Taxonomy" id="68892"/>
    <lineage>
        <taxon>Bacteria</taxon>
        <taxon>Bacillati</taxon>
        <taxon>Bacillota</taxon>
        <taxon>Bacilli</taxon>
        <taxon>Lactobacillales</taxon>
        <taxon>Streptococcaceae</taxon>
        <taxon>Streptococcus</taxon>
    </lineage>
</organism>
<dbReference type="EMBL" id="LQZF01000141">
    <property type="protein sequence ID" value="KXU12862.1"/>
    <property type="molecule type" value="Genomic_DNA"/>
</dbReference>
<feature type="domain" description="GmrSD restriction endonucleases N-terminal" evidence="1">
    <location>
        <begin position="89"/>
        <end position="242"/>
    </location>
</feature>
<sequence length="424" mass="49079">MFFFYFFADNEITAVNTEELEGYDGSINASSVDDFYNQVKSNGLEISDEILEDVEEAFADLDDEEQDVVPEGFRIKHWVSNRSFGELVDMFKHNEIEKPEMQRKFVWTSLKSSRLIESIILGLPIPPLFLLEVDDNRYEIIDGYQRLTTLYNFIEGHPWTGIKRDKKNITSRLSRKNVFPEIAGKSFKELPEEYQRKIRRSTISLVEFKQLNPGDFSSKYLIFERINTGSEKLNGMQIRKSLAYGPFMESLYSAASRSENYLSLFTSTQIKKDLHVEAFLRVLAMSDIYYGKFKSSKQGIKNILDEYGEQKKSESISEEVISKLFSSLDQLLEFFEAKKLFRRVNANRDIEGILNFGILESLLGVMVFGGYKLPDNFNDKYINHMGQLFDGYLLDESHNPFSTSTGSVLSIKKRFEIFEGILEK</sequence>
<protein>
    <recommendedName>
        <fullName evidence="1">GmrSD restriction endonucleases N-terminal domain-containing protein</fullName>
    </recommendedName>
</protein>
<accession>A0A139RDM2</accession>
<name>A0A139RDM2_9STRE</name>
<dbReference type="RefSeq" id="WP_081108282.1">
    <property type="nucleotide sequence ID" value="NZ_KQ970821.1"/>
</dbReference>
<dbReference type="PATRIC" id="fig|68892.8.peg.1395"/>
<dbReference type="Proteomes" id="UP000072578">
    <property type="component" value="Unassembled WGS sequence"/>
</dbReference>
<dbReference type="PANTHER" id="PTHR39639">
    <property type="entry name" value="CHROMOSOME 16, WHOLE GENOME SHOTGUN SEQUENCE"/>
    <property type="match status" value="1"/>
</dbReference>
<dbReference type="Pfam" id="PF03235">
    <property type="entry name" value="GmrSD_N"/>
    <property type="match status" value="1"/>
</dbReference>
<dbReference type="AlphaFoldDB" id="A0A139RDM2"/>
<comment type="caution">
    <text evidence="2">The sequence shown here is derived from an EMBL/GenBank/DDBJ whole genome shotgun (WGS) entry which is preliminary data.</text>
</comment>
<proteinExistence type="predicted"/>
<dbReference type="PANTHER" id="PTHR39639:SF1">
    <property type="entry name" value="DUF262 DOMAIN-CONTAINING PROTEIN"/>
    <property type="match status" value="1"/>
</dbReference>